<dbReference type="SMART" id="SM00870">
    <property type="entry name" value="Asparaginase"/>
    <property type="match status" value="1"/>
</dbReference>
<dbReference type="PIRSF" id="PIRSF500176">
    <property type="entry name" value="L_ASNase"/>
    <property type="match status" value="1"/>
</dbReference>
<dbReference type="PROSITE" id="PS51732">
    <property type="entry name" value="ASN_GLN_ASE_3"/>
    <property type="match status" value="1"/>
</dbReference>
<reference evidence="5" key="1">
    <citation type="submission" date="2016-01" db="EMBL/GenBank/DDBJ databases">
        <title>Complete genome sequence of Microbulbifer sp. CCB-MM1, a halophile isolated from Matang Mangrove Forest, Perak.</title>
        <authorList>
            <person name="Moh T.H."/>
            <person name="Dinesh B."/>
            <person name="Lau N.-S."/>
            <person name="Go F."/>
            <person name="Alexander Chong S.-C."/>
        </authorList>
    </citation>
    <scope>NUCLEOTIDE SEQUENCE [LARGE SCALE GENOMIC DNA]</scope>
    <source>
        <strain evidence="5">CCB-MM1</strain>
    </source>
</reference>
<feature type="binding site" evidence="2">
    <location>
        <begin position="93"/>
        <end position="94"/>
    </location>
    <ligand>
        <name>substrate</name>
    </ligand>
</feature>
<dbReference type="PRINTS" id="PR00139">
    <property type="entry name" value="ASNGLNASE"/>
</dbReference>
<feature type="active site" description="O-isoaspartyl threonine intermediate" evidence="1">
    <location>
        <position position="18"/>
    </location>
</feature>
<dbReference type="PANTHER" id="PTHR11707">
    <property type="entry name" value="L-ASPARAGINASE"/>
    <property type="match status" value="1"/>
</dbReference>
<dbReference type="Pfam" id="PF00710">
    <property type="entry name" value="Asparaginase"/>
    <property type="match status" value="1"/>
</dbReference>
<protein>
    <submittedName>
        <fullName evidence="4">L-asparaginase 1</fullName>
        <ecNumber evidence="4">3.5.1.1</ecNumber>
    </submittedName>
</protein>
<sequence length="178" mass="19357">MTDSNPKQTIRILTTGGTIEKSYCEEDGTLRNRASIIRDGLIASLRLPYTHLELDSVLNKDSLEMDDGDRQQIADAVARTAEKGDPIVILHGTDTMSNSADFCFETLGTPPVAVVFTGAMKPMGFIDSDARQNVTEALLAARLLPPGFYIAFHNRVFAIPGARKNRETGTFEAIPAGE</sequence>
<dbReference type="EC" id="3.5.1.1" evidence="4"/>
<accession>A0A1C9W4H3</accession>
<dbReference type="KEGG" id="micc:AUP74_00576"/>
<evidence type="ECO:0000313" key="5">
    <source>
        <dbReference type="Proteomes" id="UP000095672"/>
    </source>
</evidence>
<feature type="binding site" evidence="2">
    <location>
        <position position="62"/>
    </location>
    <ligand>
        <name>substrate</name>
    </ligand>
</feature>
<proteinExistence type="predicted"/>
<evidence type="ECO:0000259" key="3">
    <source>
        <dbReference type="Pfam" id="PF00710"/>
    </source>
</evidence>
<keyword evidence="4" id="KW-0378">Hydrolase</keyword>
<gene>
    <name evidence="4" type="primary">ansA</name>
    <name evidence="4" type="ORF">AUP74_00576</name>
</gene>
<dbReference type="InterPro" id="IPR027474">
    <property type="entry name" value="L-asparaginase_N"/>
</dbReference>
<dbReference type="InterPro" id="IPR006034">
    <property type="entry name" value="Asparaginase/glutaminase-like"/>
</dbReference>
<evidence type="ECO:0000256" key="1">
    <source>
        <dbReference type="PIRSR" id="PIRSR001220-1"/>
    </source>
</evidence>
<organism evidence="4 5">
    <name type="scientific">Microbulbifer aggregans</name>
    <dbReference type="NCBI Taxonomy" id="1769779"/>
    <lineage>
        <taxon>Bacteria</taxon>
        <taxon>Pseudomonadati</taxon>
        <taxon>Pseudomonadota</taxon>
        <taxon>Gammaproteobacteria</taxon>
        <taxon>Cellvibrionales</taxon>
        <taxon>Microbulbiferaceae</taxon>
        <taxon>Microbulbifer</taxon>
    </lineage>
</organism>
<dbReference type="SUPFAM" id="SSF53774">
    <property type="entry name" value="Glutaminase/Asparaginase"/>
    <property type="match status" value="1"/>
</dbReference>
<keyword evidence="5" id="KW-1185">Reference proteome</keyword>
<evidence type="ECO:0000256" key="2">
    <source>
        <dbReference type="PIRSR" id="PIRSR001220-2"/>
    </source>
</evidence>
<dbReference type="PATRIC" id="fig|1769779.3.peg.583"/>
<dbReference type="EMBL" id="CP014143">
    <property type="protein sequence ID" value="AOS96046.1"/>
    <property type="molecule type" value="Genomic_DNA"/>
</dbReference>
<dbReference type="AlphaFoldDB" id="A0A1C9W4H3"/>
<dbReference type="PIRSF" id="PIRSF001220">
    <property type="entry name" value="L-ASNase_gatD"/>
    <property type="match status" value="1"/>
</dbReference>
<dbReference type="GO" id="GO:0004067">
    <property type="term" value="F:asparaginase activity"/>
    <property type="evidence" value="ECO:0007669"/>
    <property type="project" value="UniProtKB-UniRule"/>
</dbReference>
<dbReference type="Gene3D" id="3.40.50.1170">
    <property type="entry name" value="L-asparaginase, N-terminal domain"/>
    <property type="match status" value="1"/>
</dbReference>
<dbReference type="PANTHER" id="PTHR11707:SF28">
    <property type="entry name" value="60 KDA LYSOPHOSPHOLIPASE"/>
    <property type="match status" value="1"/>
</dbReference>
<name>A0A1C9W4H3_9GAMM</name>
<evidence type="ECO:0000313" key="4">
    <source>
        <dbReference type="EMBL" id="AOS96046.1"/>
    </source>
</evidence>
<dbReference type="Proteomes" id="UP000095672">
    <property type="component" value="Chromosome"/>
</dbReference>
<dbReference type="STRING" id="1769779.AUP74_00576"/>
<feature type="domain" description="L-asparaginase N-terminal" evidence="3">
    <location>
        <begin position="10"/>
        <end position="168"/>
    </location>
</feature>
<dbReference type="OrthoDB" id="9788068at2"/>
<dbReference type="InterPro" id="IPR037152">
    <property type="entry name" value="L-asparaginase_N_sf"/>
</dbReference>
<dbReference type="RefSeq" id="WP_069946233.1">
    <property type="nucleotide sequence ID" value="NZ_CP014143.1"/>
</dbReference>
<dbReference type="InterPro" id="IPR036152">
    <property type="entry name" value="Asp/glu_Ase-like_sf"/>
</dbReference>